<dbReference type="Gene3D" id="2.30.42.10">
    <property type="match status" value="1"/>
</dbReference>
<name>A0ABT2V380_9FIRM</name>
<dbReference type="InterPro" id="IPR007549">
    <property type="entry name" value="DUF512"/>
</dbReference>
<dbReference type="InterPro" id="IPR036034">
    <property type="entry name" value="PDZ_sf"/>
</dbReference>
<gene>
    <name evidence="5" type="ORF">OCV69_15700</name>
</gene>
<protein>
    <submittedName>
        <fullName evidence="5">DUF512 domain-containing protein</fullName>
    </submittedName>
</protein>
<reference evidence="5 6" key="1">
    <citation type="journal article" date="2021" name="ISME Commun">
        <title>Automated analysis of genomic sequences facilitates high-throughput and comprehensive description of bacteria.</title>
        <authorList>
            <person name="Hitch T.C.A."/>
        </authorList>
    </citation>
    <scope>NUCLEOTIDE SEQUENCE [LARGE SCALE GENOMIC DNA]</scope>
    <source>
        <strain evidence="6">f_CCE</strain>
    </source>
</reference>
<dbReference type="RefSeq" id="WP_158360237.1">
    <property type="nucleotide sequence ID" value="NZ_JAOQJF010000052.1"/>
</dbReference>
<dbReference type="SUPFAM" id="SSF50156">
    <property type="entry name" value="PDZ domain-like"/>
    <property type="match status" value="1"/>
</dbReference>
<proteinExistence type="predicted"/>
<dbReference type="InterPro" id="IPR013785">
    <property type="entry name" value="Aldolase_TIM"/>
</dbReference>
<evidence type="ECO:0000259" key="3">
    <source>
        <dbReference type="Pfam" id="PF17820"/>
    </source>
</evidence>
<dbReference type="Proteomes" id="UP001652395">
    <property type="component" value="Unassembled WGS sequence"/>
</dbReference>
<evidence type="ECO:0000259" key="4">
    <source>
        <dbReference type="Pfam" id="PF19238"/>
    </source>
</evidence>
<comment type="caution">
    <text evidence="5">The sequence shown here is derived from an EMBL/GenBank/DDBJ whole genome shotgun (WGS) entry which is preliminary data.</text>
</comment>
<dbReference type="EMBL" id="JAOQJF010000052">
    <property type="protein sequence ID" value="MCU6801348.1"/>
    <property type="molecule type" value="Genomic_DNA"/>
</dbReference>
<evidence type="ECO:0000259" key="2">
    <source>
        <dbReference type="Pfam" id="PF04459"/>
    </source>
</evidence>
<evidence type="ECO:0000256" key="1">
    <source>
        <dbReference type="SAM" id="MobiDB-lite"/>
    </source>
</evidence>
<dbReference type="Pfam" id="PF17820">
    <property type="entry name" value="PDZ_6"/>
    <property type="match status" value="1"/>
</dbReference>
<dbReference type="Gene3D" id="3.20.20.70">
    <property type="entry name" value="Aldolase class I"/>
    <property type="match status" value="1"/>
</dbReference>
<evidence type="ECO:0000313" key="6">
    <source>
        <dbReference type="Proteomes" id="UP001652395"/>
    </source>
</evidence>
<feature type="domain" description="PDZ" evidence="3">
    <location>
        <begin position="8"/>
        <end position="56"/>
    </location>
</feature>
<dbReference type="SUPFAM" id="SSF102114">
    <property type="entry name" value="Radical SAM enzymes"/>
    <property type="match status" value="1"/>
</dbReference>
<dbReference type="InterPro" id="IPR041489">
    <property type="entry name" value="PDZ_6"/>
</dbReference>
<organism evidence="5 6">
    <name type="scientific">Alitiscatomonas aceti</name>
    <dbReference type="NCBI Taxonomy" id="2981724"/>
    <lineage>
        <taxon>Bacteria</taxon>
        <taxon>Bacillati</taxon>
        <taxon>Bacillota</taxon>
        <taxon>Clostridia</taxon>
        <taxon>Lachnospirales</taxon>
        <taxon>Lachnospiraceae</taxon>
        <taxon>Alitiscatomonas</taxon>
    </lineage>
</organism>
<feature type="region of interest" description="Disordered" evidence="1">
    <location>
        <begin position="441"/>
        <end position="466"/>
    </location>
</feature>
<evidence type="ECO:0000313" key="5">
    <source>
        <dbReference type="EMBL" id="MCU6801348.1"/>
    </source>
</evidence>
<feature type="domain" description="DUF512" evidence="2">
    <location>
        <begin position="221"/>
        <end position="423"/>
    </location>
</feature>
<accession>A0ABT2V380</accession>
<sequence length="466" mass="53176">MKNKGHKITAVAPGSIGEELELEPGDVLLTIDGEEIEDIFDYDYMTDSESFVMTVQKKNGEEWELEIESGGEDLGLTFENGLMSEYRSCRNKCIFCFIDQMPPGMRETLYFKDDDSRLSFLQGNYITLTNMSDRDIDRIIRFHLSPINISVQTMNPELRCRMLNNRFAGEALKKIDRLYEAGTEMNGQIVLCKGVNDGEELRYTIERLAAYAPHMQSVSVVPVGLSKFRDGLYPLEPFTKEDACQVIDLIEEWQKKLYEKHKLHFIHASDEWYILAERELPEESRYDGYIQLENGVGMIRLLYEEFMDALGEKEDDGKAEELSMATGFLPYPYLKRLLDRMAEVYPGRKIHLYPIRNDFFGEMITVAGLITGQDLVAQLKGKPLGSRLLLPSVMFKSGEEVFLDDMTRTQAEAALQIPINIVKSGGYDLLSAILDREAAEEQTTEHGMYEPSMKDLNLSEEGEVLS</sequence>
<dbReference type="InterPro" id="IPR045375">
    <property type="entry name" value="Put_radical_SAM-like_N"/>
</dbReference>
<keyword evidence="6" id="KW-1185">Reference proteome</keyword>
<dbReference type="InterPro" id="IPR058240">
    <property type="entry name" value="rSAM_sf"/>
</dbReference>
<dbReference type="Pfam" id="PF19238">
    <property type="entry name" value="Radical_SAM_2"/>
    <property type="match status" value="1"/>
</dbReference>
<dbReference type="Pfam" id="PF04459">
    <property type="entry name" value="DUF512"/>
    <property type="match status" value="1"/>
</dbReference>
<feature type="domain" description="Putative radical SAM N-terminal" evidence="4">
    <location>
        <begin position="71"/>
        <end position="218"/>
    </location>
</feature>